<protein>
    <submittedName>
        <fullName evidence="3">HEAT repeat domain-containing protein</fullName>
    </submittedName>
</protein>
<evidence type="ECO:0000256" key="1">
    <source>
        <dbReference type="ARBA" id="ARBA00045876"/>
    </source>
</evidence>
<comment type="caution">
    <text evidence="3">The sequence shown here is derived from an EMBL/GenBank/DDBJ whole genome shotgun (WGS) entry which is preliminary data.</text>
</comment>
<dbReference type="RefSeq" id="WP_320685779.1">
    <property type="nucleotide sequence ID" value="NZ_JAXBLV010000066.1"/>
</dbReference>
<comment type="function">
    <text evidence="1">Catalyzes the hydroxylation of the N(6)-(4-aminobutyl)-L-lysine intermediate produced by deoxyhypusine synthase/DHPS on a critical lysine of the eukaryotic translation initiation factor 5A/eIF-5A. This is the second step of the post-translational modification of that lysine into an unusual amino acid residue named hypusine. Hypusination is unique to mature eIF-5A factor and is essential for its function.</text>
</comment>
<keyword evidence="2" id="KW-1133">Transmembrane helix</keyword>
<dbReference type="InterPro" id="IPR004155">
    <property type="entry name" value="PBS_lyase_HEAT"/>
</dbReference>
<gene>
    <name evidence="3" type="ORF">R5W23_006094</name>
</gene>
<dbReference type="PROSITE" id="PS50077">
    <property type="entry name" value="HEAT_REPEAT"/>
    <property type="match status" value="1"/>
</dbReference>
<dbReference type="SMART" id="SM00567">
    <property type="entry name" value="EZ_HEAT"/>
    <property type="match status" value="8"/>
</dbReference>
<dbReference type="InterPro" id="IPR021133">
    <property type="entry name" value="HEAT_type_2"/>
</dbReference>
<evidence type="ECO:0000256" key="2">
    <source>
        <dbReference type="SAM" id="Phobius"/>
    </source>
</evidence>
<organism evidence="3 4">
    <name type="scientific">Gemmata algarum</name>
    <dbReference type="NCBI Taxonomy" id="2975278"/>
    <lineage>
        <taxon>Bacteria</taxon>
        <taxon>Pseudomonadati</taxon>
        <taxon>Planctomycetota</taxon>
        <taxon>Planctomycetia</taxon>
        <taxon>Gemmatales</taxon>
        <taxon>Gemmataceae</taxon>
        <taxon>Gemmata</taxon>
    </lineage>
</organism>
<evidence type="ECO:0000313" key="3">
    <source>
        <dbReference type="EMBL" id="MDY3558918.1"/>
    </source>
</evidence>
<dbReference type="SUPFAM" id="SSF48371">
    <property type="entry name" value="ARM repeat"/>
    <property type="match status" value="1"/>
</dbReference>
<dbReference type="PANTHER" id="PTHR12697">
    <property type="entry name" value="PBS LYASE HEAT-LIKE PROTEIN"/>
    <property type="match status" value="1"/>
</dbReference>
<dbReference type="InterPro" id="IPR016024">
    <property type="entry name" value="ARM-type_fold"/>
</dbReference>
<sequence>MNETAKAILTTFAGSTTLLLVGVYACIGLLYWKRPLWLLGLYQEADSALKFPKTIEVLAKRLPFVDDIVHSRRVLDAWVEQHAEKAAANFATLPTVREREIHLFLPVELEHDRGKAIIFGELKPTELQPVFSRGRGCVLIRGEGGVGKTSWACQLGRWAIEHAPGHRLAPHRMLPVIVEEDVSSPESGLQPLLNHIRGKLEALAGTSRPVPDRVFDALLRTGRVLVILDHYSELGRATRERVRPGDPDFPFAALVVTARTDERLGNQPRWVLNPCRIEADKLYKFLTDYLRFKGSEEAFPTQAEFFDACTRLSNLVGKRDITPLLARMFADLMVNASVDGSWDDLPRTVPDLIAEYVTLINRSVVEGRRPDEQVQADLRAAAFACVQETMRPGEADKAAVLKVLAGAEPVERLQYLEQRLQLVRTVAHSTKVRITLDPIAEYMAATELVLQSKNKSAFWERFFQLVGKTTDSPITIRSFLIAVRDVCRNRSDRSKVLEDVAERVRNFIGDDGLEDNEEVQELIRALKSRSQFLRQSALQSLAEDYHESAAPAVPAIISCLQDTSTRSEALNAIKAIGPSATAAVPFLIKILEHSLVWSDQSRAADALGSIGPAANAAIPVLRRALQHDMMPVRREAAEALGLIDPTASDTIQALRRVATEPGQVELYAAFALAKGGDDVPARLAVLCRVLEENDRLLCHQAAKLLGRLGPIAESAAPRLSSFLGRNESTFMGESISYPTVPEMRRSAAASLVQIGKINLLVLSHIIELFHAEADLANKAADLVVALGTAVVPDLCRGLEATVWDIRFLSAYCLGELATQIEHQAPVVDRLVKILTSDGDSDVRENAAGALGMFGKAAISALPALESALQDKAENVRSEAAAALQKVRG</sequence>
<dbReference type="PANTHER" id="PTHR12697:SF5">
    <property type="entry name" value="DEOXYHYPUSINE HYDROXYLASE"/>
    <property type="match status" value="1"/>
</dbReference>
<dbReference type="Proteomes" id="UP001272242">
    <property type="component" value="Unassembled WGS sequence"/>
</dbReference>
<dbReference type="EMBL" id="JAXBLV010000066">
    <property type="protein sequence ID" value="MDY3558918.1"/>
    <property type="molecule type" value="Genomic_DNA"/>
</dbReference>
<name>A0ABU5EUE8_9BACT</name>
<dbReference type="InterPro" id="IPR027417">
    <property type="entry name" value="P-loop_NTPase"/>
</dbReference>
<accession>A0ABU5EUE8</accession>
<keyword evidence="2" id="KW-0472">Membrane</keyword>
<keyword evidence="4" id="KW-1185">Reference proteome</keyword>
<proteinExistence type="predicted"/>
<reference evidence="4" key="1">
    <citation type="journal article" date="2023" name="Mar. Drugs">
        <title>Gemmata algarum, a Novel Planctomycete Isolated from an Algal Mat, Displays Antimicrobial Activity.</title>
        <authorList>
            <person name="Kumar G."/>
            <person name="Kallscheuer N."/>
            <person name="Kashif M."/>
            <person name="Ahamad S."/>
            <person name="Jagadeeshwari U."/>
            <person name="Pannikurungottu S."/>
            <person name="Haufschild T."/>
            <person name="Kabuu M."/>
            <person name="Sasikala C."/>
            <person name="Jogler C."/>
            <person name="Ramana C."/>
        </authorList>
    </citation>
    <scope>NUCLEOTIDE SEQUENCE [LARGE SCALE GENOMIC DNA]</scope>
    <source>
        <strain evidence="4">JC673</strain>
    </source>
</reference>
<dbReference type="InterPro" id="IPR011989">
    <property type="entry name" value="ARM-like"/>
</dbReference>
<dbReference type="Gene3D" id="1.25.10.10">
    <property type="entry name" value="Leucine-rich Repeat Variant"/>
    <property type="match status" value="2"/>
</dbReference>
<keyword evidence="2" id="KW-0812">Transmembrane</keyword>
<evidence type="ECO:0000313" key="4">
    <source>
        <dbReference type="Proteomes" id="UP001272242"/>
    </source>
</evidence>
<feature type="transmembrane region" description="Helical" evidence="2">
    <location>
        <begin position="7"/>
        <end position="32"/>
    </location>
</feature>
<dbReference type="PROSITE" id="PS51257">
    <property type="entry name" value="PROKAR_LIPOPROTEIN"/>
    <property type="match status" value="1"/>
</dbReference>
<dbReference type="Gene3D" id="3.40.50.300">
    <property type="entry name" value="P-loop containing nucleotide triphosphate hydrolases"/>
    <property type="match status" value="1"/>
</dbReference>
<dbReference type="Pfam" id="PF13646">
    <property type="entry name" value="HEAT_2"/>
    <property type="match status" value="2"/>
</dbReference>